<name>A0A0E0CEI3_9ORYZ</name>
<protein>
    <submittedName>
        <fullName evidence="2">Uncharacterized protein</fullName>
    </submittedName>
</protein>
<dbReference type="EnsemblPlants" id="OMERI02G01980.2">
    <property type="protein sequence ID" value="OMERI02G01980.2"/>
    <property type="gene ID" value="OMERI02G01980"/>
</dbReference>
<reference evidence="2" key="1">
    <citation type="submission" date="2015-04" db="UniProtKB">
        <authorList>
            <consortium name="EnsemblPlants"/>
        </authorList>
    </citation>
    <scope>IDENTIFICATION</scope>
</reference>
<accession>A0A0E0CEI3</accession>
<evidence type="ECO:0000256" key="1">
    <source>
        <dbReference type="SAM" id="MobiDB-lite"/>
    </source>
</evidence>
<feature type="region of interest" description="Disordered" evidence="1">
    <location>
        <begin position="1"/>
        <end position="61"/>
    </location>
</feature>
<sequence length="133" mass="14868">MDNLGNMDDFEEHGISSREDSDYSEANCAISDYVPSKDATGEHSASKDNSLAESESNRDDAKTLREKLTYFLVANDHNEKHNPEIRTIGKIWCDNIIFIHKGNGQRLGQNCHVGATSAKTTSKTTEGHCLYRF</sequence>
<evidence type="ECO:0000313" key="3">
    <source>
        <dbReference type="Proteomes" id="UP000008021"/>
    </source>
</evidence>
<keyword evidence="3" id="KW-1185">Reference proteome</keyword>
<evidence type="ECO:0000313" key="2">
    <source>
        <dbReference type="EnsemblPlants" id="OMERI02G01980.2"/>
    </source>
</evidence>
<dbReference type="HOGENOM" id="CLU_158255_0_0_1"/>
<proteinExistence type="predicted"/>
<feature type="compositionally biased region" description="Basic and acidic residues" evidence="1">
    <location>
        <begin position="12"/>
        <end position="21"/>
    </location>
</feature>
<dbReference type="Gramene" id="OMERI02G01980.2">
    <property type="protein sequence ID" value="OMERI02G01980.2"/>
    <property type="gene ID" value="OMERI02G01980"/>
</dbReference>
<reference evidence="2" key="2">
    <citation type="submission" date="2018-05" db="EMBL/GenBank/DDBJ databases">
        <title>OmerRS3 (Oryza meridionalis Reference Sequence Version 3).</title>
        <authorList>
            <person name="Zhang J."/>
            <person name="Kudrna D."/>
            <person name="Lee S."/>
            <person name="Talag J."/>
            <person name="Welchert J."/>
            <person name="Wing R.A."/>
        </authorList>
    </citation>
    <scope>NUCLEOTIDE SEQUENCE [LARGE SCALE GENOMIC DNA]</scope>
    <source>
        <strain evidence="2">cv. OR44</strain>
    </source>
</reference>
<dbReference type="Proteomes" id="UP000008021">
    <property type="component" value="Chromosome 2"/>
</dbReference>
<organism evidence="2">
    <name type="scientific">Oryza meridionalis</name>
    <dbReference type="NCBI Taxonomy" id="40149"/>
    <lineage>
        <taxon>Eukaryota</taxon>
        <taxon>Viridiplantae</taxon>
        <taxon>Streptophyta</taxon>
        <taxon>Embryophyta</taxon>
        <taxon>Tracheophyta</taxon>
        <taxon>Spermatophyta</taxon>
        <taxon>Magnoliopsida</taxon>
        <taxon>Liliopsida</taxon>
        <taxon>Poales</taxon>
        <taxon>Poaceae</taxon>
        <taxon>BOP clade</taxon>
        <taxon>Oryzoideae</taxon>
        <taxon>Oryzeae</taxon>
        <taxon>Oryzinae</taxon>
        <taxon>Oryza</taxon>
    </lineage>
</organism>
<dbReference type="AlphaFoldDB" id="A0A0E0CEI3"/>